<feature type="compositionally biased region" description="Polar residues" evidence="1">
    <location>
        <begin position="642"/>
        <end position="654"/>
    </location>
</feature>
<feature type="compositionally biased region" description="Basic and acidic residues" evidence="1">
    <location>
        <begin position="337"/>
        <end position="348"/>
    </location>
</feature>
<evidence type="ECO:0000313" key="2">
    <source>
        <dbReference type="EMBL" id="OHE90690.1"/>
    </source>
</evidence>
<comment type="caution">
    <text evidence="2">The sequence shown here is derived from an EMBL/GenBank/DDBJ whole genome shotgun (WGS) entry which is preliminary data.</text>
</comment>
<feature type="compositionally biased region" description="Basic and acidic residues" evidence="1">
    <location>
        <begin position="567"/>
        <end position="577"/>
    </location>
</feature>
<evidence type="ECO:0000256" key="1">
    <source>
        <dbReference type="SAM" id="MobiDB-lite"/>
    </source>
</evidence>
<dbReference type="Proteomes" id="UP000176998">
    <property type="component" value="Unassembled WGS sequence"/>
</dbReference>
<feature type="compositionally biased region" description="Polar residues" evidence="1">
    <location>
        <begin position="251"/>
        <end position="260"/>
    </location>
</feature>
<evidence type="ECO:0000313" key="3">
    <source>
        <dbReference type="Proteomes" id="UP000176998"/>
    </source>
</evidence>
<dbReference type="GeneID" id="34567142"/>
<gene>
    <name evidence="2" type="ORF">CORC01_14019</name>
</gene>
<feature type="compositionally biased region" description="Basic and acidic residues" evidence="1">
    <location>
        <begin position="423"/>
        <end position="435"/>
    </location>
</feature>
<sequence length="705" mass="78170">MAPPKAAQLQKGRGLNLAKPFDQDTRRILEKTVNSLLRKRGKVDSKMTKVLERLGQSSDVQYQQESLLQFSLRMKAKEIKFIRRQSKVLNDRQKLLDMDPSDARARDVDLLKSLLSRLIDEVSTSSEEPKQNSKDGDISSIDWDSEDSADEKDGYHNALENDLSASPMVLKANEKRKRDDDTPQSSKKKKNGHIGKDTTQSALDITPKGEFQPLAGKGEPDSGDKPKKKHGKSESISFNEMNNEEQHDSPKTNSGGNTNQDVEHGGNTGSDYDLTKAQKKKKKSKSGVAHVIKHGIESGATEAPSSHQKAEVHKNAFASTVDIKGGRNKKKHKRSHSIVEVDFGKEEQGSSPRVATTAEVSEENKSVPTDEVKNDKRKKKQNKSKYEEFAHTIPVIDDVKEQKRLKVAEASPGSKSAKNSEALMKDKKPKTEKNFVHHTTVRKNQAKSEPEKSVHNTVVAELTIIQGRKKKKKLRSKSLVFAKEDDHAVTPDKTEDMKHSIHDSQKATLFPNATLKGPTPIHPPLPPVTPVYRGPFIQTAGRALFNPFSNLKPFSIQHLGPSSVRSKTTESTEESPKVPDGQTWVLDTTGSRKRQKKSHGDDAKSVTMTIGKVDTPHKVDQGSPTPPPKKEQKKRGRPLAPMSSQPAISAGQMSITGVRASSDLAALLGNPKRAKKLQKVLKEDKATLEQEKKSWFEAMGFQYKD</sequence>
<dbReference type="AlphaFoldDB" id="A0A1G4AND4"/>
<dbReference type="EMBL" id="MJBS01000230">
    <property type="protein sequence ID" value="OHE90690.1"/>
    <property type="molecule type" value="Genomic_DNA"/>
</dbReference>
<feature type="region of interest" description="Disordered" evidence="1">
    <location>
        <begin position="559"/>
        <end position="654"/>
    </location>
</feature>
<feature type="compositionally biased region" description="Basic and acidic residues" evidence="1">
    <location>
        <begin position="172"/>
        <end position="181"/>
    </location>
</feature>
<feature type="region of interest" description="Disordered" evidence="1">
    <location>
        <begin position="121"/>
        <end position="387"/>
    </location>
</feature>
<dbReference type="RefSeq" id="XP_022467866.1">
    <property type="nucleotide sequence ID" value="XM_022625632.1"/>
</dbReference>
<feature type="compositionally biased region" description="Basic residues" evidence="1">
    <location>
        <begin position="326"/>
        <end position="336"/>
    </location>
</feature>
<keyword evidence="3" id="KW-1185">Reference proteome</keyword>
<proteinExistence type="predicted"/>
<accession>A0A1G4AND4</accession>
<dbReference type="OrthoDB" id="4846438at2759"/>
<organism evidence="2 3">
    <name type="scientific">Colletotrichum orchidophilum</name>
    <dbReference type="NCBI Taxonomy" id="1209926"/>
    <lineage>
        <taxon>Eukaryota</taxon>
        <taxon>Fungi</taxon>
        <taxon>Dikarya</taxon>
        <taxon>Ascomycota</taxon>
        <taxon>Pezizomycotina</taxon>
        <taxon>Sordariomycetes</taxon>
        <taxon>Hypocreomycetidae</taxon>
        <taxon>Glomerellales</taxon>
        <taxon>Glomerellaceae</taxon>
        <taxon>Colletotrichum</taxon>
    </lineage>
</organism>
<protein>
    <submittedName>
        <fullName evidence="2">Uncharacterized protein</fullName>
    </submittedName>
</protein>
<feature type="compositionally biased region" description="Basic and acidic residues" evidence="1">
    <location>
        <begin position="362"/>
        <end position="374"/>
    </location>
</feature>
<feature type="region of interest" description="Disordered" evidence="1">
    <location>
        <begin position="406"/>
        <end position="454"/>
    </location>
</feature>
<name>A0A1G4AND4_9PEZI</name>
<feature type="compositionally biased region" description="Basic and acidic residues" evidence="1">
    <location>
        <begin position="127"/>
        <end position="137"/>
    </location>
</feature>
<reference evidence="2 3" key="1">
    <citation type="submission" date="2016-09" db="EMBL/GenBank/DDBJ databases">
        <authorList>
            <person name="Capua I."/>
            <person name="De Benedictis P."/>
            <person name="Joannis T."/>
            <person name="Lombin L.H."/>
            <person name="Cattoli G."/>
        </authorList>
    </citation>
    <scope>NUCLEOTIDE SEQUENCE [LARGE SCALE GENOMIC DNA]</scope>
    <source>
        <strain evidence="2 3">IMI 309357</strain>
    </source>
</reference>